<organism evidence="1 2">
    <name type="scientific">Knufia fluminis</name>
    <dbReference type="NCBI Taxonomy" id="191047"/>
    <lineage>
        <taxon>Eukaryota</taxon>
        <taxon>Fungi</taxon>
        <taxon>Dikarya</taxon>
        <taxon>Ascomycota</taxon>
        <taxon>Pezizomycotina</taxon>
        <taxon>Eurotiomycetes</taxon>
        <taxon>Chaetothyriomycetidae</taxon>
        <taxon>Chaetothyriales</taxon>
        <taxon>Trichomeriaceae</taxon>
        <taxon>Knufia</taxon>
    </lineage>
</organism>
<reference evidence="1 2" key="1">
    <citation type="submission" date="2022-12" db="EMBL/GenBank/DDBJ databases">
        <title>Genomic features and morphological characterization of a novel Knufia sp. strain isolated from spacecraft assembly facility.</title>
        <authorList>
            <person name="Teixeira M."/>
            <person name="Chander A.M."/>
            <person name="Stajich J.E."/>
            <person name="Venkateswaran K."/>
        </authorList>
    </citation>
    <scope>NUCLEOTIDE SEQUENCE [LARGE SCALE GENOMIC DNA]</scope>
    <source>
        <strain evidence="1 2">FJI-L2-BK-P2</strain>
    </source>
</reference>
<dbReference type="EMBL" id="JAKLMC020000004">
    <property type="protein sequence ID" value="KAK5956821.1"/>
    <property type="molecule type" value="Genomic_DNA"/>
</dbReference>
<keyword evidence="2" id="KW-1185">Reference proteome</keyword>
<proteinExistence type="predicted"/>
<evidence type="ECO:0000313" key="1">
    <source>
        <dbReference type="EMBL" id="KAK5956821.1"/>
    </source>
</evidence>
<dbReference type="Proteomes" id="UP001316803">
    <property type="component" value="Unassembled WGS sequence"/>
</dbReference>
<gene>
    <name evidence="1" type="ORF">OHC33_002309</name>
</gene>
<accession>A0AAN8EYV9</accession>
<evidence type="ECO:0000313" key="2">
    <source>
        <dbReference type="Proteomes" id="UP001316803"/>
    </source>
</evidence>
<comment type="caution">
    <text evidence="1">The sequence shown here is derived from an EMBL/GenBank/DDBJ whole genome shotgun (WGS) entry which is preliminary data.</text>
</comment>
<name>A0AAN8EYV9_9EURO</name>
<sequence>MAVTVNTRSMTMQKGSVLRESIEKVSSSCRRDLDSSSQKVVLSTTDVGIVLDYVAAERLRCMPHPGSRYDKVLSLASDISNYSRN</sequence>
<dbReference type="AlphaFoldDB" id="A0AAN8EYV9"/>
<protein>
    <submittedName>
        <fullName evidence="1">Uncharacterized protein</fullName>
    </submittedName>
</protein>